<dbReference type="InterPro" id="IPR036625">
    <property type="entry name" value="E3-bd_dom_sf"/>
</dbReference>
<dbReference type="EC" id="2.3.1.-" evidence="6"/>
<comment type="caution">
    <text evidence="9">The sequence shown here is derived from an EMBL/GenBank/DDBJ whole genome shotgun (WGS) entry which is preliminary data.</text>
</comment>
<dbReference type="Proteomes" id="UP000177811">
    <property type="component" value="Unassembled WGS sequence"/>
</dbReference>
<dbReference type="Pfam" id="PF00198">
    <property type="entry name" value="2-oxoacid_dh"/>
    <property type="match status" value="1"/>
</dbReference>
<dbReference type="AlphaFoldDB" id="A0A1G2KPQ5"/>
<evidence type="ECO:0000256" key="3">
    <source>
        <dbReference type="ARBA" id="ARBA00022679"/>
    </source>
</evidence>
<dbReference type="Gene3D" id="4.10.320.10">
    <property type="entry name" value="E3-binding domain"/>
    <property type="match status" value="1"/>
</dbReference>
<evidence type="ECO:0000313" key="9">
    <source>
        <dbReference type="EMBL" id="OHA01234.1"/>
    </source>
</evidence>
<dbReference type="GO" id="GO:0016407">
    <property type="term" value="F:acetyltransferase activity"/>
    <property type="evidence" value="ECO:0007669"/>
    <property type="project" value="TreeGrafter"/>
</dbReference>
<evidence type="ECO:0000256" key="5">
    <source>
        <dbReference type="ARBA" id="ARBA00023315"/>
    </source>
</evidence>
<gene>
    <name evidence="9" type="ORF">A3C16_02795</name>
</gene>
<proteinExistence type="inferred from homology"/>
<feature type="domain" description="Peripheral subunit-binding (PSBD)" evidence="8">
    <location>
        <begin position="192"/>
        <end position="229"/>
    </location>
</feature>
<dbReference type="Pfam" id="PF00364">
    <property type="entry name" value="Biotin_lipoyl"/>
    <property type="match status" value="1"/>
</dbReference>
<sequence>MKISIKVSVDYTLDFFDLVSWHKQVGDRVRAGDIMLTFETQKETTDKAAEADGVLAEICIPAGENVQRPENVQHGGWGAVVGYIETDEVSPVTEQHTEKKAADIPPMSSALKDTSAPAVGKKKMRARRRPDGTMELVPVEDVVSPAGKAEMRSTLTPDGTVTLVLADKTATAVMDTVTRKADAAAVPSGAAKASPHVRTIARGKVIDLSAVTPTGPNGTITLQDLARYDRERQASPIAPPVRAEMSKDNGDALELVPLTARRKGIATNLTKSWQEIPHAGCDVIVDMSRIAARRARILSGGDMGPDARAVRIASRWDAFIIAAIAENLRDKWRVINSTFTWEGLQVHTHVNVAISLADRHGLIVPVMHRVEAMSVQEVALRLEMIYEGVRQNTLTAKDYRGATFTFNNPGALGGHSGSSIIPYKSGSAILSFHAVDKDQKSIVGLRFDHRAYDGREALGFLTDVKRILENWPETQ</sequence>
<dbReference type="Pfam" id="PF02817">
    <property type="entry name" value="E3_binding"/>
    <property type="match status" value="1"/>
</dbReference>
<dbReference type="Gene3D" id="2.40.50.100">
    <property type="match status" value="1"/>
</dbReference>
<dbReference type="EMBL" id="MHQL01000067">
    <property type="protein sequence ID" value="OHA01234.1"/>
    <property type="molecule type" value="Genomic_DNA"/>
</dbReference>
<dbReference type="InterPro" id="IPR000089">
    <property type="entry name" value="Biotin_lipoyl"/>
</dbReference>
<dbReference type="PANTHER" id="PTHR43178">
    <property type="entry name" value="DIHYDROLIPOAMIDE ACETYLTRANSFERASE COMPONENT OF PYRUVATE DEHYDROGENASE COMPLEX"/>
    <property type="match status" value="1"/>
</dbReference>
<evidence type="ECO:0000256" key="7">
    <source>
        <dbReference type="SAM" id="MobiDB-lite"/>
    </source>
</evidence>
<dbReference type="InterPro" id="IPR011053">
    <property type="entry name" value="Single_hybrid_motif"/>
</dbReference>
<dbReference type="PANTHER" id="PTHR43178:SF5">
    <property type="entry name" value="LIPOAMIDE ACYLTRANSFERASE COMPONENT OF BRANCHED-CHAIN ALPHA-KETO ACID DEHYDROGENASE COMPLEX, MITOCHONDRIAL"/>
    <property type="match status" value="1"/>
</dbReference>
<dbReference type="InterPro" id="IPR023213">
    <property type="entry name" value="CAT-like_dom_sf"/>
</dbReference>
<dbReference type="InterPro" id="IPR001078">
    <property type="entry name" value="2-oxoacid_DH_actylTfrase"/>
</dbReference>
<feature type="region of interest" description="Disordered" evidence="7">
    <location>
        <begin position="94"/>
        <end position="129"/>
    </location>
</feature>
<dbReference type="SUPFAM" id="SSF47005">
    <property type="entry name" value="Peripheral subunit-binding domain of 2-oxo acid dehydrogenase complex"/>
    <property type="match status" value="1"/>
</dbReference>
<dbReference type="GO" id="GO:0005737">
    <property type="term" value="C:cytoplasm"/>
    <property type="evidence" value="ECO:0007669"/>
    <property type="project" value="TreeGrafter"/>
</dbReference>
<dbReference type="SUPFAM" id="SSF52777">
    <property type="entry name" value="CoA-dependent acyltransferases"/>
    <property type="match status" value="1"/>
</dbReference>
<dbReference type="PROSITE" id="PS51826">
    <property type="entry name" value="PSBD"/>
    <property type="match status" value="1"/>
</dbReference>
<dbReference type="CDD" id="cd06849">
    <property type="entry name" value="lipoyl_domain"/>
    <property type="match status" value="1"/>
</dbReference>
<protein>
    <recommendedName>
        <fullName evidence="6">Dihydrolipoamide acetyltransferase component of pyruvate dehydrogenase complex</fullName>
        <ecNumber evidence="6">2.3.1.-</ecNumber>
    </recommendedName>
</protein>
<comment type="similarity">
    <text evidence="2 6">Belongs to the 2-oxoacid dehydrogenase family.</text>
</comment>
<evidence type="ECO:0000256" key="2">
    <source>
        <dbReference type="ARBA" id="ARBA00007317"/>
    </source>
</evidence>
<accession>A0A1G2KPQ5</accession>
<dbReference type="GO" id="GO:0031405">
    <property type="term" value="F:lipoic acid binding"/>
    <property type="evidence" value="ECO:0007669"/>
    <property type="project" value="TreeGrafter"/>
</dbReference>
<dbReference type="InterPro" id="IPR050743">
    <property type="entry name" value="2-oxoacid_DH_E2_comp"/>
</dbReference>
<keyword evidence="4 6" id="KW-0450">Lipoyl</keyword>
<keyword evidence="5 6" id="KW-0012">Acyltransferase</keyword>
<name>A0A1G2KPQ5_9BACT</name>
<reference evidence="9 10" key="1">
    <citation type="journal article" date="2016" name="Nat. Commun.">
        <title>Thousands of microbial genomes shed light on interconnected biogeochemical processes in an aquifer system.</title>
        <authorList>
            <person name="Anantharaman K."/>
            <person name="Brown C.T."/>
            <person name="Hug L.A."/>
            <person name="Sharon I."/>
            <person name="Castelle C.J."/>
            <person name="Probst A.J."/>
            <person name="Thomas B.C."/>
            <person name="Singh A."/>
            <person name="Wilkins M.J."/>
            <person name="Karaoz U."/>
            <person name="Brodie E.L."/>
            <person name="Williams K.H."/>
            <person name="Hubbard S.S."/>
            <person name="Banfield J.F."/>
        </authorList>
    </citation>
    <scope>NUCLEOTIDE SEQUENCE [LARGE SCALE GENOMIC DNA]</scope>
</reference>
<evidence type="ECO:0000259" key="8">
    <source>
        <dbReference type="PROSITE" id="PS51826"/>
    </source>
</evidence>
<organism evidence="9 10">
    <name type="scientific">Candidatus Sungbacteria bacterium RIFCSPHIGHO2_02_FULL_51_29</name>
    <dbReference type="NCBI Taxonomy" id="1802273"/>
    <lineage>
        <taxon>Bacteria</taxon>
        <taxon>Candidatus Sungiibacteriota</taxon>
    </lineage>
</organism>
<evidence type="ECO:0000256" key="6">
    <source>
        <dbReference type="RuleBase" id="RU003423"/>
    </source>
</evidence>
<evidence type="ECO:0000256" key="4">
    <source>
        <dbReference type="ARBA" id="ARBA00022823"/>
    </source>
</evidence>
<dbReference type="Gene3D" id="3.30.559.10">
    <property type="entry name" value="Chloramphenicol acetyltransferase-like domain"/>
    <property type="match status" value="1"/>
</dbReference>
<evidence type="ECO:0000256" key="1">
    <source>
        <dbReference type="ARBA" id="ARBA00001938"/>
    </source>
</evidence>
<keyword evidence="3 6" id="KW-0808">Transferase</keyword>
<evidence type="ECO:0000313" key="10">
    <source>
        <dbReference type="Proteomes" id="UP000177811"/>
    </source>
</evidence>
<dbReference type="InterPro" id="IPR004167">
    <property type="entry name" value="PSBD"/>
</dbReference>
<dbReference type="SUPFAM" id="SSF51230">
    <property type="entry name" value="Single hybrid motif"/>
    <property type="match status" value="1"/>
</dbReference>
<comment type="cofactor">
    <cofactor evidence="1 6">
        <name>(R)-lipoate</name>
        <dbReference type="ChEBI" id="CHEBI:83088"/>
    </cofactor>
</comment>